<feature type="binding site" evidence="8">
    <location>
        <position position="135"/>
    </location>
    <ligand>
        <name>L-tryptophan</name>
        <dbReference type="ChEBI" id="CHEBI:57912"/>
    </ligand>
</feature>
<evidence type="ECO:0000256" key="5">
    <source>
        <dbReference type="ARBA" id="ARBA00022917"/>
    </source>
</evidence>
<keyword evidence="3 8" id="KW-0547">Nucleotide-binding</keyword>
<sequence>MEKRRVVFSGIQPSGNLHIGNYIGAIRQWVALQSSGLNVFCIVDLHAITVPQDPKELREKTLELAALLLASGIDPEKSLLFIQSHNPDHVNLGWILNCFLSMGQLSRMTQYKEKSESKDFVSVGLFDYPALMAADILLYDTTEVPVGEDQKQHVEITRDAAERFNSRYGETFILPKPVILKVGSRIASLADPTKKMSKSDTNPNSTIYVLDKPEDAERKIMSAVTDSGDKIVYDPARPGIFNLIEIYTQLTGKSVEETEKEFDGKGYKEFKENVAGIVLEFLKPFQEKYKNFRESKNLLEILENGVSKAYGISHKKLLGVYDKVGFVKKGN</sequence>
<comment type="subcellular location">
    <subcellularLocation>
        <location evidence="8">Cytoplasm</location>
    </subcellularLocation>
</comment>
<dbReference type="GO" id="GO:0005829">
    <property type="term" value="C:cytosol"/>
    <property type="evidence" value="ECO:0007669"/>
    <property type="project" value="TreeGrafter"/>
</dbReference>
<dbReference type="InterPro" id="IPR002305">
    <property type="entry name" value="aa-tRNA-synth_Ic"/>
</dbReference>
<dbReference type="SUPFAM" id="SSF52374">
    <property type="entry name" value="Nucleotidylyl transferase"/>
    <property type="match status" value="1"/>
</dbReference>
<feature type="short sequence motif" description="'KMSKS' region" evidence="8">
    <location>
        <begin position="195"/>
        <end position="199"/>
    </location>
</feature>
<dbReference type="PANTHER" id="PTHR43766:SF1">
    <property type="entry name" value="TRYPTOPHAN--TRNA LIGASE, MITOCHONDRIAL"/>
    <property type="match status" value="1"/>
</dbReference>
<evidence type="ECO:0000256" key="7">
    <source>
        <dbReference type="ARBA" id="ARBA00049929"/>
    </source>
</evidence>
<dbReference type="FunFam" id="1.10.240.10:FF:000002">
    <property type="entry name" value="Tryptophan--tRNA ligase"/>
    <property type="match status" value="1"/>
</dbReference>
<gene>
    <name evidence="8" type="primary">trpS</name>
    <name evidence="10" type="ORF">A2627_01875</name>
</gene>
<dbReference type="InterPro" id="IPR014729">
    <property type="entry name" value="Rossmann-like_a/b/a_fold"/>
</dbReference>
<reference evidence="10 11" key="1">
    <citation type="journal article" date="2016" name="Nat. Commun.">
        <title>Thousands of microbial genomes shed light on interconnected biogeochemical processes in an aquifer system.</title>
        <authorList>
            <person name="Anantharaman K."/>
            <person name="Brown C.T."/>
            <person name="Hug L.A."/>
            <person name="Sharon I."/>
            <person name="Castelle C.J."/>
            <person name="Probst A.J."/>
            <person name="Thomas B.C."/>
            <person name="Singh A."/>
            <person name="Wilkins M.J."/>
            <person name="Karaoz U."/>
            <person name="Brodie E.L."/>
            <person name="Williams K.H."/>
            <person name="Hubbard S.S."/>
            <person name="Banfield J.F."/>
        </authorList>
    </citation>
    <scope>NUCLEOTIDE SEQUENCE [LARGE SCALE GENOMIC DNA]</scope>
</reference>
<evidence type="ECO:0000313" key="10">
    <source>
        <dbReference type="EMBL" id="OGM27061.1"/>
    </source>
</evidence>
<dbReference type="PRINTS" id="PR01039">
    <property type="entry name" value="TRNASYNTHTRP"/>
</dbReference>
<dbReference type="InterPro" id="IPR001412">
    <property type="entry name" value="aa-tRNA-synth_I_CS"/>
</dbReference>
<proteinExistence type="inferred from homology"/>
<organism evidence="10 11">
    <name type="scientific">Candidatus Woesebacteria bacterium RIFCSPHIGHO2_01_FULL_39_28</name>
    <dbReference type="NCBI Taxonomy" id="1802496"/>
    <lineage>
        <taxon>Bacteria</taxon>
        <taxon>Candidatus Woeseibacteriota</taxon>
    </lineage>
</organism>
<evidence type="ECO:0000256" key="9">
    <source>
        <dbReference type="RuleBase" id="RU363036"/>
    </source>
</evidence>
<comment type="caution">
    <text evidence="10">The sequence shown here is derived from an EMBL/GenBank/DDBJ whole genome shotgun (WGS) entry which is preliminary data.</text>
</comment>
<dbReference type="Pfam" id="PF00579">
    <property type="entry name" value="tRNA-synt_1b"/>
    <property type="match status" value="1"/>
</dbReference>
<dbReference type="GO" id="GO:0006436">
    <property type="term" value="P:tryptophanyl-tRNA aminoacylation"/>
    <property type="evidence" value="ECO:0007669"/>
    <property type="project" value="UniProtKB-UniRule"/>
</dbReference>
<comment type="function">
    <text evidence="8">Catalyzes the attachment of tryptophan to tRNA(Trp).</text>
</comment>
<dbReference type="AlphaFoldDB" id="A0A1F7YI91"/>
<dbReference type="CDD" id="cd00806">
    <property type="entry name" value="TrpRS_core"/>
    <property type="match status" value="1"/>
</dbReference>
<feature type="binding site" evidence="8">
    <location>
        <begin position="20"/>
        <end position="21"/>
    </location>
    <ligand>
        <name>ATP</name>
        <dbReference type="ChEBI" id="CHEBI:30616"/>
    </ligand>
</feature>
<dbReference type="EC" id="6.1.1.2" evidence="8"/>
<feature type="binding site" evidence="8">
    <location>
        <begin position="195"/>
        <end position="199"/>
    </location>
    <ligand>
        <name>ATP</name>
        <dbReference type="ChEBI" id="CHEBI:30616"/>
    </ligand>
</feature>
<comment type="subunit">
    <text evidence="8">Homodimer.</text>
</comment>
<protein>
    <recommendedName>
        <fullName evidence="8">Tryptophan--tRNA ligase</fullName>
        <ecNumber evidence="8">6.1.1.2</ecNumber>
    </recommendedName>
    <alternativeName>
        <fullName evidence="8">Tryptophanyl-tRNA synthetase</fullName>
        <shortName evidence="8">TrpRS</shortName>
    </alternativeName>
</protein>
<dbReference type="Proteomes" id="UP000178851">
    <property type="component" value="Unassembled WGS sequence"/>
</dbReference>
<name>A0A1F7YI91_9BACT</name>
<dbReference type="Gene3D" id="3.40.50.620">
    <property type="entry name" value="HUPs"/>
    <property type="match status" value="1"/>
</dbReference>
<feature type="binding site" evidence="8">
    <location>
        <position position="186"/>
    </location>
    <ligand>
        <name>ATP</name>
        <dbReference type="ChEBI" id="CHEBI:30616"/>
    </ligand>
</feature>
<keyword evidence="5 8" id="KW-0648">Protein biosynthesis</keyword>
<feature type="short sequence motif" description="'HIGH' region" evidence="8">
    <location>
        <begin position="13"/>
        <end position="21"/>
    </location>
</feature>
<dbReference type="NCBIfam" id="TIGR00233">
    <property type="entry name" value="trpS"/>
    <property type="match status" value="1"/>
</dbReference>
<accession>A0A1F7YI91</accession>
<keyword evidence="6 8" id="KW-0030">Aminoacyl-tRNA synthetase</keyword>
<dbReference type="GO" id="GO:0004830">
    <property type="term" value="F:tryptophan-tRNA ligase activity"/>
    <property type="evidence" value="ECO:0007669"/>
    <property type="project" value="UniProtKB-UniRule"/>
</dbReference>
<evidence type="ECO:0000256" key="1">
    <source>
        <dbReference type="ARBA" id="ARBA00005594"/>
    </source>
</evidence>
<dbReference type="EMBL" id="MGGI01000008">
    <property type="protein sequence ID" value="OGM27061.1"/>
    <property type="molecule type" value="Genomic_DNA"/>
</dbReference>
<evidence type="ECO:0000256" key="6">
    <source>
        <dbReference type="ARBA" id="ARBA00023146"/>
    </source>
</evidence>
<evidence type="ECO:0000256" key="3">
    <source>
        <dbReference type="ARBA" id="ARBA00022741"/>
    </source>
</evidence>
<comment type="catalytic activity">
    <reaction evidence="7 8">
        <text>tRNA(Trp) + L-tryptophan + ATP = L-tryptophyl-tRNA(Trp) + AMP + diphosphate + H(+)</text>
        <dbReference type="Rhea" id="RHEA:24080"/>
        <dbReference type="Rhea" id="RHEA-COMP:9671"/>
        <dbReference type="Rhea" id="RHEA-COMP:9705"/>
        <dbReference type="ChEBI" id="CHEBI:15378"/>
        <dbReference type="ChEBI" id="CHEBI:30616"/>
        <dbReference type="ChEBI" id="CHEBI:33019"/>
        <dbReference type="ChEBI" id="CHEBI:57912"/>
        <dbReference type="ChEBI" id="CHEBI:78442"/>
        <dbReference type="ChEBI" id="CHEBI:78535"/>
        <dbReference type="ChEBI" id="CHEBI:456215"/>
        <dbReference type="EC" id="6.1.1.2"/>
    </reaction>
</comment>
<dbReference type="InterPro" id="IPR050203">
    <property type="entry name" value="Trp-tRNA_synthetase"/>
</dbReference>
<comment type="similarity">
    <text evidence="1 8 9">Belongs to the class-I aminoacyl-tRNA synthetase family.</text>
</comment>
<dbReference type="PROSITE" id="PS00178">
    <property type="entry name" value="AA_TRNA_LIGASE_I"/>
    <property type="match status" value="1"/>
</dbReference>
<evidence type="ECO:0000313" key="11">
    <source>
        <dbReference type="Proteomes" id="UP000178851"/>
    </source>
</evidence>
<feature type="binding site" evidence="8">
    <location>
        <begin position="147"/>
        <end position="149"/>
    </location>
    <ligand>
        <name>ATP</name>
        <dbReference type="ChEBI" id="CHEBI:30616"/>
    </ligand>
</feature>
<dbReference type="PANTHER" id="PTHR43766">
    <property type="entry name" value="TRYPTOPHAN--TRNA LIGASE, MITOCHONDRIAL"/>
    <property type="match status" value="1"/>
</dbReference>
<keyword evidence="2 8" id="KW-0436">Ligase</keyword>
<dbReference type="Gene3D" id="1.10.240.10">
    <property type="entry name" value="Tyrosyl-Transfer RNA Synthetase"/>
    <property type="match status" value="1"/>
</dbReference>
<dbReference type="HAMAP" id="MF_00140_B">
    <property type="entry name" value="Trp_tRNA_synth_B"/>
    <property type="match status" value="1"/>
</dbReference>
<evidence type="ECO:0000256" key="2">
    <source>
        <dbReference type="ARBA" id="ARBA00022598"/>
    </source>
</evidence>
<keyword evidence="8" id="KW-0963">Cytoplasm</keyword>
<evidence type="ECO:0000256" key="4">
    <source>
        <dbReference type="ARBA" id="ARBA00022840"/>
    </source>
</evidence>
<keyword evidence="4 8" id="KW-0067">ATP-binding</keyword>
<feature type="binding site" evidence="8">
    <location>
        <begin position="12"/>
        <end position="14"/>
    </location>
    <ligand>
        <name>ATP</name>
        <dbReference type="ChEBI" id="CHEBI:30616"/>
    </ligand>
</feature>
<dbReference type="GO" id="GO:0005524">
    <property type="term" value="F:ATP binding"/>
    <property type="evidence" value="ECO:0007669"/>
    <property type="project" value="UniProtKB-UniRule"/>
</dbReference>
<dbReference type="InterPro" id="IPR024109">
    <property type="entry name" value="Trp-tRNA-ligase_bac-type"/>
</dbReference>
<evidence type="ECO:0000256" key="8">
    <source>
        <dbReference type="HAMAP-Rule" id="MF_00140"/>
    </source>
</evidence>
<dbReference type="InterPro" id="IPR002306">
    <property type="entry name" value="Trp-tRNA-ligase"/>
</dbReference>